<dbReference type="InterPro" id="IPR009100">
    <property type="entry name" value="AcylCoA_DH/oxidase_NM_dom_sf"/>
</dbReference>
<organism evidence="1 2">
    <name type="scientific">Roseateles amylovorans</name>
    <dbReference type="NCBI Taxonomy" id="2978473"/>
    <lineage>
        <taxon>Bacteria</taxon>
        <taxon>Pseudomonadati</taxon>
        <taxon>Pseudomonadota</taxon>
        <taxon>Betaproteobacteria</taxon>
        <taxon>Burkholderiales</taxon>
        <taxon>Sphaerotilaceae</taxon>
        <taxon>Roseateles</taxon>
    </lineage>
</organism>
<dbReference type="SUPFAM" id="SSF56645">
    <property type="entry name" value="Acyl-CoA dehydrogenase NM domain-like"/>
    <property type="match status" value="1"/>
</dbReference>
<gene>
    <name evidence="1" type="ORF">N4261_04100</name>
</gene>
<accession>A0ABY6B6E5</accession>
<sequence>MERLQAALADLDVAGPAQRLRTLIQEGHADLPPPGGGHTLMRWRALSTVAALDLSLVKLFEGHTDALAVLAEAGHAPVQPEAAYGMWAAEPPHARVRCQRSPTGGVSLTGTKAWCSGAAGLDRALLTVWDEQGGGPWLADVDLCQDGITINEAAWKAVGMSDTVSAEVRFESVPARLIGDGGFYLSRPGFWQGGIGIAACWHGAAGAVADALLAQTVEAREPGWHRLLALGQIDRLLSANAALLREAADWIDHHPHADAQDWALRTRAASDEAAQQVLRAATRAMGAGPLCLDPRFARLAADLPVFIRQSHGDRDLVALGERARHAASTDTARRVPSPWTL</sequence>
<evidence type="ECO:0000313" key="2">
    <source>
        <dbReference type="Proteomes" id="UP001064933"/>
    </source>
</evidence>
<protein>
    <submittedName>
        <fullName evidence="1">Acyl-CoA/acyl-ACP dehydrogenase</fullName>
    </submittedName>
</protein>
<keyword evidence="2" id="KW-1185">Reference proteome</keyword>
<reference evidence="1" key="1">
    <citation type="submission" date="2022-10" db="EMBL/GenBank/DDBJ databases">
        <title>Characterization and whole genome sequencing of a new Roseateles species, isolated from fresh water.</title>
        <authorList>
            <person name="Guliayeva D.Y."/>
            <person name="Akhremchuk A.E."/>
            <person name="Sikolenko M.A."/>
            <person name="Valentovich L.N."/>
            <person name="Sidarenka A.V."/>
        </authorList>
    </citation>
    <scope>NUCLEOTIDE SEQUENCE</scope>
    <source>
        <strain evidence="1">BIM B-1768</strain>
    </source>
</reference>
<dbReference type="RefSeq" id="WP_261758948.1">
    <property type="nucleotide sequence ID" value="NZ_CP104562.2"/>
</dbReference>
<dbReference type="EMBL" id="CP104562">
    <property type="protein sequence ID" value="UXH79129.1"/>
    <property type="molecule type" value="Genomic_DNA"/>
</dbReference>
<dbReference type="Proteomes" id="UP001064933">
    <property type="component" value="Chromosome"/>
</dbReference>
<name>A0ABY6B6E5_9BURK</name>
<evidence type="ECO:0000313" key="1">
    <source>
        <dbReference type="EMBL" id="UXH79129.1"/>
    </source>
</evidence>
<dbReference type="Gene3D" id="2.40.110.10">
    <property type="entry name" value="Butyryl-CoA Dehydrogenase, subunit A, domain 2"/>
    <property type="match status" value="1"/>
</dbReference>
<dbReference type="InterPro" id="IPR046373">
    <property type="entry name" value="Acyl-CoA_Oxase/DH_mid-dom_sf"/>
</dbReference>
<proteinExistence type="predicted"/>